<proteinExistence type="predicted"/>
<dbReference type="AlphaFoldDB" id="A0AAV0KH27"/>
<protein>
    <submittedName>
        <fullName evidence="1">Uncharacterized protein</fullName>
    </submittedName>
</protein>
<accession>A0AAV0KH27</accession>
<sequence>MVHRNLSNPKNIVVVNIGTVRDPEYTVKLRGFGPQYGSDPNEDIGSARTRDCEDLARTLASVGLPHIFHPLINQLRLVRSDLLVISYNNNIYVVGFVYRQDGCRNLSQSPLFLPMEMRLSYLTHAYKVVGDKGLGSYLVHQAGGWTAEAKKTTELKEILDNPKGGRYYDNGFDFIRFCRNAVEHYPEDTNGRNLRLVKAVKSINEKIAVKSINEKIALEP</sequence>
<gene>
    <name evidence="1" type="ORF">LITE_LOCUS18700</name>
</gene>
<reference evidence="1" key="1">
    <citation type="submission" date="2022-08" db="EMBL/GenBank/DDBJ databases">
        <authorList>
            <person name="Gutierrez-Valencia J."/>
        </authorList>
    </citation>
    <scope>NUCLEOTIDE SEQUENCE</scope>
</reference>
<dbReference type="EMBL" id="CAMGYJ010000005">
    <property type="protein sequence ID" value="CAI0421336.1"/>
    <property type="molecule type" value="Genomic_DNA"/>
</dbReference>
<organism evidence="1 2">
    <name type="scientific">Linum tenue</name>
    <dbReference type="NCBI Taxonomy" id="586396"/>
    <lineage>
        <taxon>Eukaryota</taxon>
        <taxon>Viridiplantae</taxon>
        <taxon>Streptophyta</taxon>
        <taxon>Embryophyta</taxon>
        <taxon>Tracheophyta</taxon>
        <taxon>Spermatophyta</taxon>
        <taxon>Magnoliopsida</taxon>
        <taxon>eudicotyledons</taxon>
        <taxon>Gunneridae</taxon>
        <taxon>Pentapetalae</taxon>
        <taxon>rosids</taxon>
        <taxon>fabids</taxon>
        <taxon>Malpighiales</taxon>
        <taxon>Linaceae</taxon>
        <taxon>Linum</taxon>
    </lineage>
</organism>
<dbReference type="Proteomes" id="UP001154282">
    <property type="component" value="Unassembled WGS sequence"/>
</dbReference>
<comment type="caution">
    <text evidence="1">The sequence shown here is derived from an EMBL/GenBank/DDBJ whole genome shotgun (WGS) entry which is preliminary data.</text>
</comment>
<name>A0AAV0KH27_9ROSI</name>
<evidence type="ECO:0000313" key="2">
    <source>
        <dbReference type="Proteomes" id="UP001154282"/>
    </source>
</evidence>
<keyword evidence="2" id="KW-1185">Reference proteome</keyword>
<evidence type="ECO:0000313" key="1">
    <source>
        <dbReference type="EMBL" id="CAI0421336.1"/>
    </source>
</evidence>